<keyword evidence="3" id="KW-1185">Reference proteome</keyword>
<feature type="transmembrane region" description="Helical" evidence="1">
    <location>
        <begin position="65"/>
        <end position="86"/>
    </location>
</feature>
<gene>
    <name evidence="2" type="ORF">SAMN05444401_3843</name>
</gene>
<dbReference type="EMBL" id="FQZO01000007">
    <property type="protein sequence ID" value="SHJ76603.1"/>
    <property type="molecule type" value="Genomic_DNA"/>
</dbReference>
<dbReference type="RefSeq" id="WP_073010571.1">
    <property type="nucleotide sequence ID" value="NZ_FQZO01000007.1"/>
</dbReference>
<reference evidence="2 3" key="1">
    <citation type="submission" date="2016-11" db="EMBL/GenBank/DDBJ databases">
        <authorList>
            <person name="Jaros S."/>
            <person name="Januszkiewicz K."/>
            <person name="Wedrychowicz H."/>
        </authorList>
    </citation>
    <scope>NUCLEOTIDE SEQUENCE [LARGE SCALE GENOMIC DNA]</scope>
    <source>
        <strain evidence="2 3">DSM 21864</strain>
    </source>
</reference>
<keyword evidence="1" id="KW-0812">Transmembrane</keyword>
<dbReference type="PANTHER" id="PTHR34821:SF2">
    <property type="entry name" value="INNER MEMBRANE PROTEIN YDCZ"/>
    <property type="match status" value="1"/>
</dbReference>
<dbReference type="AlphaFoldDB" id="A0A1M6M026"/>
<evidence type="ECO:0000313" key="2">
    <source>
        <dbReference type="EMBL" id="SHJ76603.1"/>
    </source>
</evidence>
<dbReference type="InterPro" id="IPR006750">
    <property type="entry name" value="YdcZ"/>
</dbReference>
<name>A0A1M6M026_9CLOT</name>
<sequence>MIYIFLAFLTGITIVMNMMLNGKLALKEGMINGVIINYFMATISSIILCAIMLESMPSYWAIKSVPLPYFLGGLLGVFTTYMFNIIVPKVPAVYIVILRFIGQILTSAIIDYIYLGIFSKGKVIGGLLFLIGLIINAKVDNKYAEVNYSLNKNY</sequence>
<dbReference type="STRING" id="1121298.SAMN05444401_3843"/>
<dbReference type="Pfam" id="PF04657">
    <property type="entry name" value="DMT_YdcZ"/>
    <property type="match status" value="1"/>
</dbReference>
<dbReference type="OrthoDB" id="1911979at2"/>
<keyword evidence="1" id="KW-1133">Transmembrane helix</keyword>
<dbReference type="GO" id="GO:0005886">
    <property type="term" value="C:plasma membrane"/>
    <property type="evidence" value="ECO:0007669"/>
    <property type="project" value="TreeGrafter"/>
</dbReference>
<dbReference type="PANTHER" id="PTHR34821">
    <property type="entry name" value="INNER MEMBRANE PROTEIN YDCZ"/>
    <property type="match status" value="1"/>
</dbReference>
<feature type="transmembrane region" description="Helical" evidence="1">
    <location>
        <begin position="92"/>
        <end position="114"/>
    </location>
</feature>
<proteinExistence type="predicted"/>
<accession>A0A1M6M026</accession>
<evidence type="ECO:0000256" key="1">
    <source>
        <dbReference type="SAM" id="Phobius"/>
    </source>
</evidence>
<feature type="transmembrane region" description="Helical" evidence="1">
    <location>
        <begin position="121"/>
        <end position="139"/>
    </location>
</feature>
<protein>
    <submittedName>
        <fullName evidence="2">Uncharacterized membrane protein YdcZ, DUF606 family</fullName>
    </submittedName>
</protein>
<feature type="transmembrane region" description="Helical" evidence="1">
    <location>
        <begin position="35"/>
        <end position="53"/>
    </location>
</feature>
<evidence type="ECO:0000313" key="3">
    <source>
        <dbReference type="Proteomes" id="UP000184080"/>
    </source>
</evidence>
<dbReference type="Proteomes" id="UP000184080">
    <property type="component" value="Unassembled WGS sequence"/>
</dbReference>
<keyword evidence="1" id="KW-0472">Membrane</keyword>
<organism evidence="2 3">
    <name type="scientific">Clostridium amylolyticum</name>
    <dbReference type="NCBI Taxonomy" id="1121298"/>
    <lineage>
        <taxon>Bacteria</taxon>
        <taxon>Bacillati</taxon>
        <taxon>Bacillota</taxon>
        <taxon>Clostridia</taxon>
        <taxon>Eubacteriales</taxon>
        <taxon>Clostridiaceae</taxon>
        <taxon>Clostridium</taxon>
    </lineage>
</organism>